<evidence type="ECO:0000313" key="6">
    <source>
        <dbReference type="Proteomes" id="UP001185779"/>
    </source>
</evidence>
<evidence type="ECO:0000259" key="2">
    <source>
        <dbReference type="Pfam" id="PF02470"/>
    </source>
</evidence>
<dbReference type="PANTHER" id="PTHR33371:SF19">
    <property type="entry name" value="MCE-FAMILY PROTEIN MCE4A"/>
    <property type="match status" value="1"/>
</dbReference>
<dbReference type="InterPro" id="IPR052336">
    <property type="entry name" value="MlaD_Phospholipid_Transporter"/>
</dbReference>
<dbReference type="GO" id="GO:0051701">
    <property type="term" value="P:biological process involved in interaction with host"/>
    <property type="evidence" value="ECO:0007669"/>
    <property type="project" value="TreeGrafter"/>
</dbReference>
<dbReference type="Pfam" id="PF02470">
    <property type="entry name" value="MlaD"/>
    <property type="match status" value="1"/>
</dbReference>
<dbReference type="RefSeq" id="WP_096274082.1">
    <property type="nucleotide sequence ID" value="NZ_CP091855.1"/>
</dbReference>
<evidence type="ECO:0000256" key="1">
    <source>
        <dbReference type="SAM" id="Phobius"/>
    </source>
</evidence>
<organism evidence="5 7">
    <name type="scientific">Gordonia amicalis</name>
    <dbReference type="NCBI Taxonomy" id="89053"/>
    <lineage>
        <taxon>Bacteria</taxon>
        <taxon>Bacillati</taxon>
        <taxon>Actinomycetota</taxon>
        <taxon>Actinomycetes</taxon>
        <taxon>Mycobacteriales</taxon>
        <taxon>Gordoniaceae</taxon>
        <taxon>Gordonia</taxon>
    </lineage>
</organism>
<reference evidence="5 6" key="1">
    <citation type="submission" date="2023-10" db="EMBL/GenBank/DDBJ databases">
        <title>Development of a sustainable strategy for remediation of hydrocarbon-contaminated territories based on the waste exchange concept.</title>
        <authorList>
            <person name="Krivoruchko A."/>
        </authorList>
    </citation>
    <scope>NUCLEOTIDE SEQUENCE</scope>
    <source>
        <strain evidence="4 6">IEGM 1266</strain>
        <strain evidence="5">IEGM 1279</strain>
    </source>
</reference>
<dbReference type="Proteomes" id="UP001185779">
    <property type="component" value="Unassembled WGS sequence"/>
</dbReference>
<proteinExistence type="predicted"/>
<keyword evidence="6" id="KW-1185">Reference proteome</keyword>
<dbReference type="PANTHER" id="PTHR33371">
    <property type="entry name" value="INTERMEMBRANE PHOSPHOLIPID TRANSPORT SYSTEM BINDING PROTEIN MLAD-RELATED"/>
    <property type="match status" value="1"/>
</dbReference>
<keyword evidence="1" id="KW-0812">Transmembrane</keyword>
<keyword evidence="1" id="KW-0472">Membrane</keyword>
<comment type="caution">
    <text evidence="5">The sequence shown here is derived from an EMBL/GenBank/DDBJ whole genome shotgun (WGS) entry which is preliminary data.</text>
</comment>
<feature type="domain" description="Mammalian cell entry C-terminal" evidence="3">
    <location>
        <begin position="136"/>
        <end position="327"/>
    </location>
</feature>
<dbReference type="EMBL" id="JAWLKH010000016">
    <property type="protein sequence ID" value="MDV6313218.1"/>
    <property type="molecule type" value="Genomic_DNA"/>
</dbReference>
<dbReference type="InterPro" id="IPR003399">
    <property type="entry name" value="Mce/MlaD"/>
</dbReference>
<protein>
    <submittedName>
        <fullName evidence="5">MCE family protein</fullName>
    </submittedName>
</protein>
<dbReference type="EMBL" id="JAWLKI010000002">
    <property type="protein sequence ID" value="MDV6306199.1"/>
    <property type="molecule type" value="Genomic_DNA"/>
</dbReference>
<keyword evidence="1" id="KW-1133">Transmembrane helix</keyword>
<dbReference type="Pfam" id="PF11887">
    <property type="entry name" value="Mce4_CUP1"/>
    <property type="match status" value="1"/>
</dbReference>
<dbReference type="Proteomes" id="UP001185922">
    <property type="component" value="Unassembled WGS sequence"/>
</dbReference>
<dbReference type="InterPro" id="IPR024516">
    <property type="entry name" value="Mce_C"/>
</dbReference>
<dbReference type="GeneID" id="77173466"/>
<accession>A0AAE4UA95</accession>
<evidence type="ECO:0000313" key="5">
    <source>
        <dbReference type="EMBL" id="MDV6313218.1"/>
    </source>
</evidence>
<gene>
    <name evidence="4" type="ORF">R3P94_02380</name>
    <name evidence="5" type="ORF">R3Q15_15160</name>
</gene>
<name>A0AAE4UA95_9ACTN</name>
<evidence type="ECO:0000313" key="7">
    <source>
        <dbReference type="Proteomes" id="UP001185922"/>
    </source>
</evidence>
<dbReference type="GO" id="GO:0005576">
    <property type="term" value="C:extracellular region"/>
    <property type="evidence" value="ECO:0007669"/>
    <property type="project" value="TreeGrafter"/>
</dbReference>
<evidence type="ECO:0000313" key="4">
    <source>
        <dbReference type="EMBL" id="MDV6306199.1"/>
    </source>
</evidence>
<sequence length="439" mass="45786">MNIATDGRNPSLLQYVLRGVAFLLVLLVIFVLLFMRYQGTFSKTVAVTADLVDVGDGLTSGADVRYNGLIVGSVKSISVADTGETDATKVIKKVEIDIVPAQAEGIPASVTARTVPSNLFGVNSVELVRPAEPGTERLSSGDSVPADKSLETIKLQDAQNELSAILDAVPPEELAQVLGVIADALKGGGSVFGSFVGVLRNYFDSINAQFPPGAPPGFDNFDAAISGLAESAPELLDTLGRSVIPAVTLAEKQRDLAALLSGSQGLLDQTQLMFARNGNGGQRLVTDLNRMLGATVLEPNSLPQAVIALNNLAARVLTVFTGTNGHVKLNLGVSFGAFVRYTRQNCPVYNGGPYGTLRGPGCVGPGTGTGPTMSGPLQIYPSDGMRKNRPVGMVTTDSDNKTLGAVRRREPSAADTVMLGPLVQSIDARDAATDHGGGR</sequence>
<feature type="domain" description="Mce/MlaD" evidence="2">
    <location>
        <begin position="44"/>
        <end position="128"/>
    </location>
</feature>
<evidence type="ECO:0000259" key="3">
    <source>
        <dbReference type="Pfam" id="PF11887"/>
    </source>
</evidence>
<dbReference type="AlphaFoldDB" id="A0AAE4UA95"/>
<feature type="transmembrane region" description="Helical" evidence="1">
    <location>
        <begin position="12"/>
        <end position="34"/>
    </location>
</feature>